<comment type="caution">
    <text evidence="2">The sequence shown here is derived from an EMBL/GenBank/DDBJ whole genome shotgun (WGS) entry which is preliminary data.</text>
</comment>
<keyword evidence="1" id="KW-0812">Transmembrane</keyword>
<gene>
    <name evidence="2" type="ORF">E2C01_101670</name>
</gene>
<dbReference type="Proteomes" id="UP000324222">
    <property type="component" value="Unassembled WGS sequence"/>
</dbReference>
<feature type="transmembrane region" description="Helical" evidence="1">
    <location>
        <begin position="68"/>
        <end position="91"/>
    </location>
</feature>
<evidence type="ECO:0000256" key="1">
    <source>
        <dbReference type="SAM" id="Phobius"/>
    </source>
</evidence>
<accession>A0A5B7KKP3</accession>
<protein>
    <submittedName>
        <fullName evidence="2">Uncharacterized protein</fullName>
    </submittedName>
</protein>
<evidence type="ECO:0000313" key="3">
    <source>
        <dbReference type="Proteomes" id="UP000324222"/>
    </source>
</evidence>
<keyword evidence="1" id="KW-1133">Transmembrane helix</keyword>
<dbReference type="AlphaFoldDB" id="A0A5B7KKP3"/>
<organism evidence="2 3">
    <name type="scientific">Portunus trituberculatus</name>
    <name type="common">Swimming crab</name>
    <name type="synonym">Neptunus trituberculatus</name>
    <dbReference type="NCBI Taxonomy" id="210409"/>
    <lineage>
        <taxon>Eukaryota</taxon>
        <taxon>Metazoa</taxon>
        <taxon>Ecdysozoa</taxon>
        <taxon>Arthropoda</taxon>
        <taxon>Crustacea</taxon>
        <taxon>Multicrustacea</taxon>
        <taxon>Malacostraca</taxon>
        <taxon>Eumalacostraca</taxon>
        <taxon>Eucarida</taxon>
        <taxon>Decapoda</taxon>
        <taxon>Pleocyemata</taxon>
        <taxon>Brachyura</taxon>
        <taxon>Eubrachyura</taxon>
        <taxon>Portunoidea</taxon>
        <taxon>Portunidae</taxon>
        <taxon>Portuninae</taxon>
        <taxon>Portunus</taxon>
    </lineage>
</organism>
<name>A0A5B7KKP3_PORTR</name>
<dbReference type="EMBL" id="VSRR010148276">
    <property type="protein sequence ID" value="MPD05898.1"/>
    <property type="molecule type" value="Genomic_DNA"/>
</dbReference>
<keyword evidence="1" id="KW-0472">Membrane</keyword>
<reference evidence="2 3" key="1">
    <citation type="submission" date="2019-05" db="EMBL/GenBank/DDBJ databases">
        <title>Another draft genome of Portunus trituberculatus and its Hox gene families provides insights of decapod evolution.</title>
        <authorList>
            <person name="Jeong J.-H."/>
            <person name="Song I."/>
            <person name="Kim S."/>
            <person name="Choi T."/>
            <person name="Kim D."/>
            <person name="Ryu S."/>
            <person name="Kim W."/>
        </authorList>
    </citation>
    <scope>NUCLEOTIDE SEQUENCE [LARGE SCALE GENOMIC DNA]</scope>
    <source>
        <tissue evidence="2">Muscle</tissue>
    </source>
</reference>
<keyword evidence="3" id="KW-1185">Reference proteome</keyword>
<evidence type="ECO:0000313" key="2">
    <source>
        <dbReference type="EMBL" id="MPD05898.1"/>
    </source>
</evidence>
<proteinExistence type="predicted"/>
<sequence length="93" mass="9863">MCTLLPASPALPPRPTIVKALQAPHQHYSAGSRPPLLRQSGAPRWKVFQCGPVGGAFSSTWPISDRTWITATTVALVAVICAAFVTTSAVMTF</sequence>